<protein>
    <submittedName>
        <fullName evidence="2">Uncharacterized protein</fullName>
    </submittedName>
</protein>
<dbReference type="RefSeq" id="WP_125487132.1">
    <property type="nucleotide sequence ID" value="NZ_RSDW01000001.1"/>
</dbReference>
<accession>A0A3R9P009</accession>
<proteinExistence type="predicted"/>
<comment type="caution">
    <text evidence="2">The sequence shown here is derived from an EMBL/GenBank/DDBJ whole genome shotgun (WGS) entry which is preliminary data.</text>
</comment>
<name>A0A3R9P009_9BACT</name>
<feature type="compositionally biased region" description="Basic and acidic residues" evidence="1">
    <location>
        <begin position="16"/>
        <end position="29"/>
    </location>
</feature>
<feature type="region of interest" description="Disordered" evidence="1">
    <location>
        <begin position="1"/>
        <end position="29"/>
    </location>
</feature>
<dbReference type="EMBL" id="RSDW01000001">
    <property type="protein sequence ID" value="RSL18830.1"/>
    <property type="molecule type" value="Genomic_DNA"/>
</dbReference>
<keyword evidence="3" id="KW-1185">Reference proteome</keyword>
<dbReference type="AlphaFoldDB" id="A0A3R9P009"/>
<sequence>MNSEARVMSMSPVPASEEKRRGRKPSEAKDKGPLILFFLAEGRPTSEQIVLKEKFGSEGAVMVEAFKRGEPYYRIEVWQSHAVVNDGVVAIEKEPVKMQT</sequence>
<evidence type="ECO:0000313" key="2">
    <source>
        <dbReference type="EMBL" id="RSL18830.1"/>
    </source>
</evidence>
<evidence type="ECO:0000256" key="1">
    <source>
        <dbReference type="SAM" id="MobiDB-lite"/>
    </source>
</evidence>
<evidence type="ECO:0000313" key="3">
    <source>
        <dbReference type="Proteomes" id="UP000269669"/>
    </source>
</evidence>
<dbReference type="Proteomes" id="UP000269669">
    <property type="component" value="Unassembled WGS sequence"/>
</dbReference>
<organism evidence="2 3">
    <name type="scientific">Edaphobacter aggregans</name>
    <dbReference type="NCBI Taxonomy" id="570835"/>
    <lineage>
        <taxon>Bacteria</taxon>
        <taxon>Pseudomonadati</taxon>
        <taxon>Acidobacteriota</taxon>
        <taxon>Terriglobia</taxon>
        <taxon>Terriglobales</taxon>
        <taxon>Acidobacteriaceae</taxon>
        <taxon>Edaphobacter</taxon>
    </lineage>
</organism>
<gene>
    <name evidence="2" type="ORF">EDE15_4433</name>
</gene>
<reference evidence="2 3" key="1">
    <citation type="submission" date="2018-12" db="EMBL/GenBank/DDBJ databases">
        <title>Sequencing of bacterial isolates from soil warming experiment in Harvard Forest, Massachusetts, USA.</title>
        <authorList>
            <person name="Deangelis K."/>
        </authorList>
    </citation>
    <scope>NUCLEOTIDE SEQUENCE [LARGE SCALE GENOMIC DNA]</scope>
    <source>
        <strain evidence="2 3">EB153</strain>
    </source>
</reference>